<feature type="transmembrane region" description="Helical" evidence="2">
    <location>
        <begin position="38"/>
        <end position="56"/>
    </location>
</feature>
<dbReference type="Pfam" id="PF13807">
    <property type="entry name" value="GNVR"/>
    <property type="match status" value="1"/>
</dbReference>
<dbReference type="InterPro" id="IPR050445">
    <property type="entry name" value="Bact_polysacc_biosynth/exp"/>
</dbReference>
<accession>A0AAU7X8X4</accession>
<protein>
    <submittedName>
        <fullName evidence="4">GumC family protein</fullName>
    </submittedName>
</protein>
<evidence type="ECO:0000259" key="3">
    <source>
        <dbReference type="Pfam" id="PF13807"/>
    </source>
</evidence>
<dbReference type="InterPro" id="IPR027417">
    <property type="entry name" value="P-loop_NTPase"/>
</dbReference>
<evidence type="ECO:0000313" key="4">
    <source>
        <dbReference type="EMBL" id="XBY43377.1"/>
    </source>
</evidence>
<dbReference type="AlphaFoldDB" id="A0AAU7X8X4"/>
<evidence type="ECO:0000256" key="2">
    <source>
        <dbReference type="SAM" id="Phobius"/>
    </source>
</evidence>
<dbReference type="RefSeq" id="WP_407048476.1">
    <property type="nucleotide sequence ID" value="NZ_CP158568.1"/>
</dbReference>
<keyword evidence="2" id="KW-0472">Membrane</keyword>
<keyword evidence="2" id="KW-0812">Transmembrane</keyword>
<name>A0AAU7X8X4_9HYPH</name>
<reference evidence="4" key="1">
    <citation type="submission" date="2024-06" db="EMBL/GenBank/DDBJ databases">
        <title>Methylostella associata gen. nov., sp. nov., a novel Ancalomicrobiaceae-affiliated facultatively methylotrophic bacteria that feed on methanotrophs of the genus Methylococcus.</title>
        <authorList>
            <person name="Saltykova V."/>
            <person name="Danilova O.V."/>
            <person name="Oshkin I.Y."/>
            <person name="Belova S.E."/>
            <person name="Pimenov N.V."/>
            <person name="Dedysh S.N."/>
        </authorList>
    </citation>
    <scope>NUCLEOTIDE SEQUENCE</scope>
    <source>
        <strain evidence="4">S20</strain>
    </source>
</reference>
<proteinExistence type="predicted"/>
<evidence type="ECO:0000256" key="1">
    <source>
        <dbReference type="SAM" id="Coils"/>
    </source>
</evidence>
<feature type="domain" description="Tyrosine-protein kinase G-rich" evidence="3">
    <location>
        <begin position="380"/>
        <end position="452"/>
    </location>
</feature>
<sequence>MVAQSDIAFDRSPPALDRDAGQLGLGDLLRIVVRRRGLMLRSTLVAVVLAAGFLAVQTPVYRPVVEVLVDPQGLQVVGKDIVASGSSASLDFANIDSQPFVILSPAVMEQVVRDLELDKNPRFVQPGLLRRLLGAGGGGSLTVQQAADLLRDRVQVKRVEPSFVFQITVTHPDARLAADIANTIAKVYLALSSEQRSDTATRTGATLAKQAEDMRTQLDRAETAVEKFKADNGLISTGESGLIQNQQLRDVYAQISTATGDVARLQARADQLKKLGRGDVDPGSIPEAALSASVIQLRAQYARIVQEEARLGETLGSNHPQIAQLRSQRETTLRLIADEVARTDRTLKVDLDRAKANLTYLEKKARELTQTTVSNNEAQVKLRQLEAEAEAIRSVYTAFLGRAKELEQQRKVQASNSRIITMATPPDRSSAPPAGIVLIAGGFFGAMVGLGIGVALDLVSGVLTRPAHAALILGTRLLAVLPKPGARRRWRILGRHDAEEVDRIAAIPFAQTLRDRFRTLLPATVMIVDASAGGASSRMVTRAAAGTLVDLGEAVVLCTIEKPGRAAGSWRRRLAGLGPESDRGPLMDVRRIDPDGEPSRRRRRRLTLMDAAEEIVDEFILFDAGPATADPGLATLFDCVDAIVVVAEEGRTTQKELGRVADLLEPWRRRVAGVVVIGSAS</sequence>
<keyword evidence="1" id="KW-0175">Coiled coil</keyword>
<dbReference type="GO" id="GO:0005886">
    <property type="term" value="C:plasma membrane"/>
    <property type="evidence" value="ECO:0007669"/>
    <property type="project" value="TreeGrafter"/>
</dbReference>
<dbReference type="Gene3D" id="3.40.50.300">
    <property type="entry name" value="P-loop containing nucleotide triphosphate hydrolases"/>
    <property type="match status" value="1"/>
</dbReference>
<dbReference type="PANTHER" id="PTHR32309:SF13">
    <property type="entry name" value="FERRIC ENTEROBACTIN TRANSPORT PROTEIN FEPE"/>
    <property type="match status" value="1"/>
</dbReference>
<organism evidence="4">
    <name type="scientific">Methyloraptor flagellatus</name>
    <dbReference type="NCBI Taxonomy" id="3162530"/>
    <lineage>
        <taxon>Bacteria</taxon>
        <taxon>Pseudomonadati</taxon>
        <taxon>Pseudomonadota</taxon>
        <taxon>Alphaproteobacteria</taxon>
        <taxon>Hyphomicrobiales</taxon>
        <taxon>Ancalomicrobiaceae</taxon>
        <taxon>Methyloraptor</taxon>
    </lineage>
</organism>
<dbReference type="GO" id="GO:0004713">
    <property type="term" value="F:protein tyrosine kinase activity"/>
    <property type="evidence" value="ECO:0007669"/>
    <property type="project" value="TreeGrafter"/>
</dbReference>
<dbReference type="InterPro" id="IPR032807">
    <property type="entry name" value="GNVR"/>
</dbReference>
<dbReference type="PANTHER" id="PTHR32309">
    <property type="entry name" value="TYROSINE-PROTEIN KINASE"/>
    <property type="match status" value="1"/>
</dbReference>
<keyword evidence="2" id="KW-1133">Transmembrane helix</keyword>
<dbReference type="EMBL" id="CP158568">
    <property type="protein sequence ID" value="XBY43377.1"/>
    <property type="molecule type" value="Genomic_DNA"/>
</dbReference>
<feature type="coiled-coil region" evidence="1">
    <location>
        <begin position="351"/>
        <end position="395"/>
    </location>
</feature>
<gene>
    <name evidence="4" type="ORF">ABS361_14910</name>
</gene>
<dbReference type="KEGG" id="mflg:ABS361_14910"/>